<feature type="compositionally biased region" description="Basic residues" evidence="2">
    <location>
        <begin position="42"/>
        <end position="51"/>
    </location>
</feature>
<keyword evidence="4" id="KW-1185">Reference proteome</keyword>
<dbReference type="EMBL" id="RQGT01000134">
    <property type="protein sequence ID" value="TGM08804.1"/>
    <property type="molecule type" value="Genomic_DNA"/>
</dbReference>
<name>A0ABY2MV11_9LEPT</name>
<keyword evidence="1" id="KW-0175">Coiled coil</keyword>
<protein>
    <submittedName>
        <fullName evidence="3">Uncharacterized protein</fullName>
    </submittedName>
</protein>
<feature type="compositionally biased region" description="Basic residues" evidence="2">
    <location>
        <begin position="1"/>
        <end position="21"/>
    </location>
</feature>
<comment type="caution">
    <text evidence="3">The sequence shown here is derived from an EMBL/GenBank/DDBJ whole genome shotgun (WGS) entry which is preliminary data.</text>
</comment>
<evidence type="ECO:0000313" key="4">
    <source>
        <dbReference type="Proteomes" id="UP000297422"/>
    </source>
</evidence>
<proteinExistence type="predicted"/>
<gene>
    <name evidence="3" type="ORF">EHQ90_22200</name>
</gene>
<evidence type="ECO:0000256" key="1">
    <source>
        <dbReference type="SAM" id="Coils"/>
    </source>
</evidence>
<accession>A0ABY2MV11</accession>
<evidence type="ECO:0000313" key="3">
    <source>
        <dbReference type="EMBL" id="TGM08804.1"/>
    </source>
</evidence>
<organism evidence="3 4">
    <name type="scientific">Leptospira stimsonii</name>
    <dbReference type="NCBI Taxonomy" id="2202203"/>
    <lineage>
        <taxon>Bacteria</taxon>
        <taxon>Pseudomonadati</taxon>
        <taxon>Spirochaetota</taxon>
        <taxon>Spirochaetia</taxon>
        <taxon>Leptospirales</taxon>
        <taxon>Leptospiraceae</taxon>
        <taxon>Leptospira</taxon>
    </lineage>
</organism>
<dbReference type="Proteomes" id="UP000297422">
    <property type="component" value="Unassembled WGS sequence"/>
</dbReference>
<evidence type="ECO:0000256" key="2">
    <source>
        <dbReference type="SAM" id="MobiDB-lite"/>
    </source>
</evidence>
<feature type="coiled-coil region" evidence="1">
    <location>
        <begin position="59"/>
        <end position="90"/>
    </location>
</feature>
<sequence>MMAKKRKSSAKRKSPKRRTSTRSKTTALVSIEKRYTSTAKPTLHKYPKKPAKSATNAAKKTYIEKFKEVREKNRRLLDQWQANVKEANQLNKEIYGG</sequence>
<feature type="region of interest" description="Disordered" evidence="2">
    <location>
        <begin position="1"/>
        <end position="56"/>
    </location>
</feature>
<reference evidence="4" key="1">
    <citation type="journal article" date="2019" name="PLoS Negl. Trop. Dis.">
        <title>Revisiting the worldwide diversity of Leptospira species in the environment.</title>
        <authorList>
            <person name="Vincent A.T."/>
            <person name="Schiettekatte O."/>
            <person name="Bourhy P."/>
            <person name="Veyrier F.J."/>
            <person name="Picardeau M."/>
        </authorList>
    </citation>
    <scope>NUCLEOTIDE SEQUENCE [LARGE SCALE GENOMIC DNA]</scope>
    <source>
        <strain evidence="4">201702407</strain>
    </source>
</reference>